<dbReference type="RefSeq" id="WP_345040677.1">
    <property type="nucleotide sequence ID" value="NZ_BAAAYL010000001.1"/>
</dbReference>
<feature type="compositionally biased region" description="Polar residues" evidence="2">
    <location>
        <begin position="51"/>
        <end position="68"/>
    </location>
</feature>
<dbReference type="Gene3D" id="1.10.287.1060">
    <property type="entry name" value="ESAT-6-like"/>
    <property type="match status" value="1"/>
</dbReference>
<comment type="caution">
    <text evidence="3">The sequence shown here is derived from an EMBL/GenBank/DDBJ whole genome shotgun (WGS) entry which is preliminary data.</text>
</comment>
<proteinExistence type="predicted"/>
<evidence type="ECO:0000256" key="1">
    <source>
        <dbReference type="SAM" id="Coils"/>
    </source>
</evidence>
<feature type="region of interest" description="Disordered" evidence="2">
    <location>
        <begin position="127"/>
        <end position="146"/>
    </location>
</feature>
<keyword evidence="4" id="KW-1185">Reference proteome</keyword>
<dbReference type="Proteomes" id="UP001499990">
    <property type="component" value="Unassembled WGS sequence"/>
</dbReference>
<evidence type="ECO:0000313" key="3">
    <source>
        <dbReference type="EMBL" id="GAA3375968.1"/>
    </source>
</evidence>
<dbReference type="EMBL" id="BAAAYL010000001">
    <property type="protein sequence ID" value="GAA3375968.1"/>
    <property type="molecule type" value="Genomic_DNA"/>
</dbReference>
<reference evidence="4" key="1">
    <citation type="journal article" date="2019" name="Int. J. Syst. Evol. Microbiol.">
        <title>The Global Catalogue of Microorganisms (GCM) 10K type strain sequencing project: providing services to taxonomists for standard genome sequencing and annotation.</title>
        <authorList>
            <consortium name="The Broad Institute Genomics Platform"/>
            <consortium name="The Broad Institute Genome Sequencing Center for Infectious Disease"/>
            <person name="Wu L."/>
            <person name="Ma J."/>
        </authorList>
    </citation>
    <scope>NUCLEOTIDE SEQUENCE [LARGE SCALE GENOMIC DNA]</scope>
    <source>
        <strain evidence="4">JCM 9651</strain>
    </source>
</reference>
<evidence type="ECO:0000256" key="2">
    <source>
        <dbReference type="SAM" id="MobiDB-lite"/>
    </source>
</evidence>
<name>A0ABP6SGH3_9ACTN</name>
<accession>A0ABP6SGH3</accession>
<gene>
    <name evidence="3" type="ORF">GCM10020367_45820</name>
</gene>
<feature type="region of interest" description="Disordered" evidence="2">
    <location>
        <begin position="16"/>
        <end position="74"/>
    </location>
</feature>
<evidence type="ECO:0000313" key="4">
    <source>
        <dbReference type="Proteomes" id="UP001499990"/>
    </source>
</evidence>
<feature type="coiled-coil region" evidence="1">
    <location>
        <begin position="90"/>
        <end position="117"/>
    </location>
</feature>
<organism evidence="3 4">
    <name type="scientific">Streptomyces sannanensis</name>
    <dbReference type="NCBI Taxonomy" id="285536"/>
    <lineage>
        <taxon>Bacteria</taxon>
        <taxon>Bacillati</taxon>
        <taxon>Actinomycetota</taxon>
        <taxon>Actinomycetes</taxon>
        <taxon>Kitasatosporales</taxon>
        <taxon>Streptomycetaceae</taxon>
        <taxon>Streptomyces</taxon>
    </lineage>
</organism>
<keyword evidence="1" id="KW-0175">Coiled coil</keyword>
<protein>
    <submittedName>
        <fullName evidence="3">Uncharacterized protein</fullName>
    </submittedName>
</protein>
<sequence>MASVSYSERWRELFDLAPDPGTTGAGEARMSLASVSGPDAGAGELKHSGGPWTSASGTAGSLRTNTEMSRSRLRPAHEGVVSGVAGLSSVAALNAVLKSWEERLAAVRDECDYLEGALRTVAKEMRETDTAVEQSFQGVRKGGEPR</sequence>